<dbReference type="SMART" id="SM00344">
    <property type="entry name" value="HTH_ASNC"/>
    <property type="match status" value="1"/>
</dbReference>
<keyword evidence="6" id="KW-1185">Reference proteome</keyword>
<name>A0A1G7PNJ2_9BACT</name>
<accession>A0A1G7PNJ2</accession>
<dbReference type="GO" id="GO:0043565">
    <property type="term" value="F:sequence-specific DNA binding"/>
    <property type="evidence" value="ECO:0007669"/>
    <property type="project" value="InterPro"/>
</dbReference>
<feature type="domain" description="HTH asnC-type" evidence="4">
    <location>
        <begin position="4"/>
        <end position="65"/>
    </location>
</feature>
<evidence type="ECO:0000313" key="6">
    <source>
        <dbReference type="Proteomes" id="UP000198748"/>
    </source>
</evidence>
<dbReference type="PRINTS" id="PR00033">
    <property type="entry name" value="HTHASNC"/>
</dbReference>
<keyword evidence="2 5" id="KW-0238">DNA-binding</keyword>
<evidence type="ECO:0000256" key="3">
    <source>
        <dbReference type="ARBA" id="ARBA00023163"/>
    </source>
</evidence>
<dbReference type="PANTHER" id="PTHR30154">
    <property type="entry name" value="LEUCINE-RESPONSIVE REGULATORY PROTEIN"/>
    <property type="match status" value="1"/>
</dbReference>
<evidence type="ECO:0000256" key="2">
    <source>
        <dbReference type="ARBA" id="ARBA00023125"/>
    </source>
</evidence>
<dbReference type="Pfam" id="PF01037">
    <property type="entry name" value="AsnC_trans_reg"/>
    <property type="match status" value="1"/>
</dbReference>
<dbReference type="AlphaFoldDB" id="A0A1G7PNJ2"/>
<evidence type="ECO:0000313" key="5">
    <source>
        <dbReference type="EMBL" id="SDF87815.1"/>
    </source>
</evidence>
<dbReference type="SUPFAM" id="SSF46785">
    <property type="entry name" value="Winged helix' DNA-binding domain"/>
    <property type="match status" value="1"/>
</dbReference>
<evidence type="ECO:0000259" key="4">
    <source>
        <dbReference type="PROSITE" id="PS50956"/>
    </source>
</evidence>
<gene>
    <name evidence="5" type="ORF">SAMN04487996_11373</name>
</gene>
<keyword evidence="3" id="KW-0804">Transcription</keyword>
<dbReference type="CDD" id="cd00090">
    <property type="entry name" value="HTH_ARSR"/>
    <property type="match status" value="1"/>
</dbReference>
<dbReference type="STRING" id="659014.SAMN04487996_11373"/>
<dbReference type="InterPro" id="IPR011991">
    <property type="entry name" value="ArsR-like_HTH"/>
</dbReference>
<proteinExistence type="predicted"/>
<dbReference type="SUPFAM" id="SSF54909">
    <property type="entry name" value="Dimeric alpha+beta barrel"/>
    <property type="match status" value="1"/>
</dbReference>
<dbReference type="Pfam" id="PF13404">
    <property type="entry name" value="HTH_AsnC-type"/>
    <property type="match status" value="1"/>
</dbReference>
<dbReference type="PROSITE" id="PS00519">
    <property type="entry name" value="HTH_ASNC_1"/>
    <property type="match status" value="1"/>
</dbReference>
<dbReference type="InterPro" id="IPR019888">
    <property type="entry name" value="Tscrpt_reg_AsnC-like"/>
</dbReference>
<dbReference type="Proteomes" id="UP000198748">
    <property type="component" value="Unassembled WGS sequence"/>
</dbReference>
<dbReference type="InterPro" id="IPR011008">
    <property type="entry name" value="Dimeric_a/b-barrel"/>
</dbReference>
<dbReference type="GO" id="GO:0043200">
    <property type="term" value="P:response to amino acid"/>
    <property type="evidence" value="ECO:0007669"/>
    <property type="project" value="TreeGrafter"/>
</dbReference>
<reference evidence="6" key="1">
    <citation type="submission" date="2016-10" db="EMBL/GenBank/DDBJ databases">
        <authorList>
            <person name="Varghese N."/>
            <person name="Submissions S."/>
        </authorList>
    </citation>
    <scope>NUCLEOTIDE SEQUENCE [LARGE SCALE GENOMIC DNA]</scope>
    <source>
        <strain evidence="6">DSM 25329</strain>
    </source>
</reference>
<evidence type="ECO:0000256" key="1">
    <source>
        <dbReference type="ARBA" id="ARBA00023015"/>
    </source>
</evidence>
<dbReference type="PROSITE" id="PS50956">
    <property type="entry name" value="HTH_ASNC_2"/>
    <property type="match status" value="1"/>
</dbReference>
<dbReference type="Gene3D" id="3.30.70.920">
    <property type="match status" value="1"/>
</dbReference>
<sequence>MIALDAFDISILSILQTDNTTPQRDIGERIGLSAPAVQRRIKRLRETGVIRADISVLDPEKLGRPITIFTEVKMEVEKVEIVRQAKEIFSGTPQVQQCYYVTGDVDFILILVVYSMKEYEELTQQLFFGNNNVKNFKTSIVLDIVKAGLNIPVNKQ</sequence>
<dbReference type="InterPro" id="IPR019887">
    <property type="entry name" value="Tscrpt_reg_AsnC/Lrp_C"/>
</dbReference>
<dbReference type="PANTHER" id="PTHR30154:SF34">
    <property type="entry name" value="TRANSCRIPTIONAL REGULATOR AZLB"/>
    <property type="match status" value="1"/>
</dbReference>
<dbReference type="OrthoDB" id="9800326at2"/>
<dbReference type="InterPro" id="IPR036388">
    <property type="entry name" value="WH-like_DNA-bd_sf"/>
</dbReference>
<dbReference type="EMBL" id="FNAN01000013">
    <property type="protein sequence ID" value="SDF87815.1"/>
    <property type="molecule type" value="Genomic_DNA"/>
</dbReference>
<organism evidence="5 6">
    <name type="scientific">Dyadobacter soli</name>
    <dbReference type="NCBI Taxonomy" id="659014"/>
    <lineage>
        <taxon>Bacteria</taxon>
        <taxon>Pseudomonadati</taxon>
        <taxon>Bacteroidota</taxon>
        <taxon>Cytophagia</taxon>
        <taxon>Cytophagales</taxon>
        <taxon>Spirosomataceae</taxon>
        <taxon>Dyadobacter</taxon>
    </lineage>
</organism>
<protein>
    <submittedName>
        <fullName evidence="5">DNA-binding transcriptional regulator, Lrp family</fullName>
    </submittedName>
</protein>
<dbReference type="RefSeq" id="WP_090154442.1">
    <property type="nucleotide sequence ID" value="NZ_FNAN01000013.1"/>
</dbReference>
<dbReference type="Gene3D" id="1.10.10.10">
    <property type="entry name" value="Winged helix-like DNA-binding domain superfamily/Winged helix DNA-binding domain"/>
    <property type="match status" value="1"/>
</dbReference>
<dbReference type="InterPro" id="IPR000485">
    <property type="entry name" value="AsnC-type_HTH_dom"/>
</dbReference>
<keyword evidence="1" id="KW-0805">Transcription regulation</keyword>
<dbReference type="GO" id="GO:0005829">
    <property type="term" value="C:cytosol"/>
    <property type="evidence" value="ECO:0007669"/>
    <property type="project" value="TreeGrafter"/>
</dbReference>
<dbReference type="GO" id="GO:0006355">
    <property type="term" value="P:regulation of DNA-templated transcription"/>
    <property type="evidence" value="ECO:0007669"/>
    <property type="project" value="UniProtKB-ARBA"/>
</dbReference>
<dbReference type="InterPro" id="IPR036390">
    <property type="entry name" value="WH_DNA-bd_sf"/>
</dbReference>
<dbReference type="InterPro" id="IPR019885">
    <property type="entry name" value="Tscrpt_reg_HTH_AsnC-type_CS"/>
</dbReference>